<keyword evidence="3" id="KW-1185">Reference proteome</keyword>
<dbReference type="EMBL" id="JAYMGO010000013">
    <property type="protein sequence ID" value="KAL1263151.1"/>
    <property type="molecule type" value="Genomic_DNA"/>
</dbReference>
<sequence length="192" mass="20969">MRSTLPLMADPAASFRQVGPPCHVTSSRARLWSSAAAAGLLWPRDGRGLERVGRPPERRDGTAPLSAEGADLLLARGPLCISAPQGTKRAAGCIKPTDGTKRRGHINNNGQQTKSWASVRIKPTWASFTPVQCVWDGVNPFRRAPRRICSQPTLVPKVCVKCPEFCCIMHRMTLPRRCLVFQSSALLFPSSV</sequence>
<feature type="region of interest" description="Disordered" evidence="1">
    <location>
        <begin position="91"/>
        <end position="110"/>
    </location>
</feature>
<name>A0ABR3MDM3_9TELE</name>
<accession>A0ABR3MDM3</accession>
<proteinExistence type="predicted"/>
<reference evidence="2 3" key="1">
    <citation type="submission" date="2023-09" db="EMBL/GenBank/DDBJ databases">
        <authorList>
            <person name="Wang M."/>
        </authorList>
    </citation>
    <scope>NUCLEOTIDE SEQUENCE [LARGE SCALE GENOMIC DNA]</scope>
    <source>
        <strain evidence="2">GT-2023</strain>
        <tissue evidence="2">Liver</tissue>
    </source>
</reference>
<evidence type="ECO:0000313" key="3">
    <source>
        <dbReference type="Proteomes" id="UP001558613"/>
    </source>
</evidence>
<gene>
    <name evidence="2" type="ORF">QQF64_005890</name>
</gene>
<protein>
    <submittedName>
        <fullName evidence="2">Uncharacterized protein</fullName>
    </submittedName>
</protein>
<organism evidence="2 3">
    <name type="scientific">Cirrhinus molitorella</name>
    <name type="common">mud carp</name>
    <dbReference type="NCBI Taxonomy" id="172907"/>
    <lineage>
        <taxon>Eukaryota</taxon>
        <taxon>Metazoa</taxon>
        <taxon>Chordata</taxon>
        <taxon>Craniata</taxon>
        <taxon>Vertebrata</taxon>
        <taxon>Euteleostomi</taxon>
        <taxon>Actinopterygii</taxon>
        <taxon>Neopterygii</taxon>
        <taxon>Teleostei</taxon>
        <taxon>Ostariophysi</taxon>
        <taxon>Cypriniformes</taxon>
        <taxon>Cyprinidae</taxon>
        <taxon>Labeoninae</taxon>
        <taxon>Labeonini</taxon>
        <taxon>Cirrhinus</taxon>
    </lineage>
</organism>
<evidence type="ECO:0000256" key="1">
    <source>
        <dbReference type="SAM" id="MobiDB-lite"/>
    </source>
</evidence>
<comment type="caution">
    <text evidence="2">The sequence shown here is derived from an EMBL/GenBank/DDBJ whole genome shotgun (WGS) entry which is preliminary data.</text>
</comment>
<dbReference type="Proteomes" id="UP001558613">
    <property type="component" value="Unassembled WGS sequence"/>
</dbReference>
<evidence type="ECO:0000313" key="2">
    <source>
        <dbReference type="EMBL" id="KAL1263151.1"/>
    </source>
</evidence>